<gene>
    <name evidence="2" type="ORF">PSFLO_07269</name>
</gene>
<name>A0A5C3FDS4_9BASI</name>
<organism evidence="2 3">
    <name type="scientific">Pseudozyma flocculosa</name>
    <dbReference type="NCBI Taxonomy" id="84751"/>
    <lineage>
        <taxon>Eukaryota</taxon>
        <taxon>Fungi</taxon>
        <taxon>Dikarya</taxon>
        <taxon>Basidiomycota</taxon>
        <taxon>Ustilaginomycotina</taxon>
        <taxon>Ustilaginomycetes</taxon>
        <taxon>Ustilaginales</taxon>
        <taxon>Ustilaginaceae</taxon>
        <taxon>Pseudozyma</taxon>
    </lineage>
</organism>
<sequence length="292" mass="30940">MPNPIPCPDHDGGGGLDCSPLSHLFYQVRTDASPHSGPSPFITLLSTFDAASSSRWTLSAVVHTACFTTDLLPLPTSPGELAEIVAAFTPHASALSVSVPSKVALLPPHRWSRIGIHVDIASPDASWPRLRAYRVEGQHAIDLAGRAMVSMHTAAIPQTPTSEVHGLRIALDQARAAHRQDLDKYRRLLSSSSTMAPTSRPVGIAGGAASLSQRGLLANSDLVPPSSAPTSVAGSSNDGSPPAKKLRTRDQHSESPSAARRGRWIGSLVNPARVFRDKPGENDDFVDPDETL</sequence>
<dbReference type="EMBL" id="OOIP01000031">
    <property type="protein sequence ID" value="SPO41787.1"/>
    <property type="molecule type" value="Genomic_DNA"/>
</dbReference>
<evidence type="ECO:0000256" key="1">
    <source>
        <dbReference type="SAM" id="MobiDB-lite"/>
    </source>
</evidence>
<feature type="compositionally biased region" description="Acidic residues" evidence="1">
    <location>
        <begin position="282"/>
        <end position="292"/>
    </location>
</feature>
<feature type="compositionally biased region" description="Polar residues" evidence="1">
    <location>
        <begin position="228"/>
        <end position="239"/>
    </location>
</feature>
<evidence type="ECO:0000313" key="2">
    <source>
        <dbReference type="EMBL" id="SPO41787.1"/>
    </source>
</evidence>
<reference evidence="2 3" key="1">
    <citation type="submission" date="2018-03" db="EMBL/GenBank/DDBJ databases">
        <authorList>
            <person name="Guldener U."/>
        </authorList>
    </citation>
    <scope>NUCLEOTIDE SEQUENCE [LARGE SCALE GENOMIC DNA]</scope>
    <source>
        <strain evidence="2 3">DAOM196992</strain>
    </source>
</reference>
<dbReference type="Proteomes" id="UP000323386">
    <property type="component" value="Unassembled WGS sequence"/>
</dbReference>
<protein>
    <submittedName>
        <fullName evidence="2">Uncharacterized protein</fullName>
    </submittedName>
</protein>
<dbReference type="AlphaFoldDB" id="A0A5C3FDS4"/>
<accession>A0A5C3FDS4</accession>
<feature type="region of interest" description="Disordered" evidence="1">
    <location>
        <begin position="219"/>
        <end position="292"/>
    </location>
</feature>
<keyword evidence="3" id="KW-1185">Reference proteome</keyword>
<evidence type="ECO:0000313" key="3">
    <source>
        <dbReference type="Proteomes" id="UP000323386"/>
    </source>
</evidence>
<proteinExistence type="predicted"/>